<keyword evidence="3 6" id="KW-1133">Transmembrane helix</keyword>
<name>A0A0L0N608_TOLOC</name>
<evidence type="ECO:0000313" key="8">
    <source>
        <dbReference type="EMBL" id="KND89451.1"/>
    </source>
</evidence>
<proteinExistence type="inferred from homology"/>
<dbReference type="InterPro" id="IPR052337">
    <property type="entry name" value="SAT4-like"/>
</dbReference>
<evidence type="ECO:0000256" key="6">
    <source>
        <dbReference type="SAM" id="Phobius"/>
    </source>
</evidence>
<sequence>MASCTFPEALFARILTETTCNTPVRDRSVRFNILNITLGAVTTVVVFIRVMFKRCFSMRQRLGADDWVIAVALVLFGLPSIATMIFGLTAHGLGKDIWGLQPADLTAFARYFYIMEILYLILMTLIKLTLSLFYLDIFCGKIVRRLLWGMVVFHIAFGIAFVVKVIFQCSPISFYWRKFDISQAPDGHCIDINASGWANAAIGVAVDFWLIAIPLSQVKKLNLHWKKKVGAALMFLTGAL</sequence>
<gene>
    <name evidence="8" type="ORF">TOPH_05819</name>
</gene>
<feature type="transmembrane region" description="Helical" evidence="6">
    <location>
        <begin position="64"/>
        <end position="91"/>
    </location>
</feature>
<evidence type="ECO:0000256" key="1">
    <source>
        <dbReference type="ARBA" id="ARBA00004141"/>
    </source>
</evidence>
<dbReference type="AlphaFoldDB" id="A0A0L0N608"/>
<feature type="transmembrane region" description="Helical" evidence="6">
    <location>
        <begin position="111"/>
        <end position="135"/>
    </location>
</feature>
<protein>
    <recommendedName>
        <fullName evidence="7">Rhodopsin domain-containing protein</fullName>
    </recommendedName>
</protein>
<feature type="transmembrane region" description="Helical" evidence="6">
    <location>
        <begin position="196"/>
        <end position="218"/>
    </location>
</feature>
<accession>A0A0L0N608</accession>
<dbReference type="GO" id="GO:0016020">
    <property type="term" value="C:membrane"/>
    <property type="evidence" value="ECO:0007669"/>
    <property type="project" value="UniProtKB-SubCell"/>
</dbReference>
<evidence type="ECO:0000256" key="2">
    <source>
        <dbReference type="ARBA" id="ARBA00022692"/>
    </source>
</evidence>
<evidence type="ECO:0000256" key="5">
    <source>
        <dbReference type="ARBA" id="ARBA00038359"/>
    </source>
</evidence>
<evidence type="ECO:0000256" key="3">
    <source>
        <dbReference type="ARBA" id="ARBA00022989"/>
    </source>
</evidence>
<dbReference type="InterPro" id="IPR049326">
    <property type="entry name" value="Rhodopsin_dom_fungi"/>
</dbReference>
<dbReference type="PANTHER" id="PTHR33048:SF143">
    <property type="entry name" value="EXTRACELLULAR MEMBRANE PROTEIN CFEM DOMAIN-CONTAINING PROTEIN-RELATED"/>
    <property type="match status" value="1"/>
</dbReference>
<keyword evidence="9" id="KW-1185">Reference proteome</keyword>
<feature type="transmembrane region" description="Helical" evidence="6">
    <location>
        <begin position="33"/>
        <end position="52"/>
    </location>
</feature>
<evidence type="ECO:0000259" key="7">
    <source>
        <dbReference type="Pfam" id="PF20684"/>
    </source>
</evidence>
<dbReference type="OrthoDB" id="4926555at2759"/>
<evidence type="ECO:0000256" key="4">
    <source>
        <dbReference type="ARBA" id="ARBA00023136"/>
    </source>
</evidence>
<comment type="subcellular location">
    <subcellularLocation>
        <location evidence="1">Membrane</location>
        <topology evidence="1">Multi-pass membrane protein</topology>
    </subcellularLocation>
</comment>
<dbReference type="Pfam" id="PF20684">
    <property type="entry name" value="Fung_rhodopsin"/>
    <property type="match status" value="1"/>
</dbReference>
<dbReference type="EMBL" id="LFRF01000018">
    <property type="protein sequence ID" value="KND89451.1"/>
    <property type="molecule type" value="Genomic_DNA"/>
</dbReference>
<organism evidence="8 9">
    <name type="scientific">Tolypocladium ophioglossoides (strain CBS 100239)</name>
    <name type="common">Snaketongue truffleclub</name>
    <name type="synonym">Elaphocordyceps ophioglossoides</name>
    <dbReference type="NCBI Taxonomy" id="1163406"/>
    <lineage>
        <taxon>Eukaryota</taxon>
        <taxon>Fungi</taxon>
        <taxon>Dikarya</taxon>
        <taxon>Ascomycota</taxon>
        <taxon>Pezizomycotina</taxon>
        <taxon>Sordariomycetes</taxon>
        <taxon>Hypocreomycetidae</taxon>
        <taxon>Hypocreales</taxon>
        <taxon>Ophiocordycipitaceae</taxon>
        <taxon>Tolypocladium</taxon>
    </lineage>
</organism>
<comment type="caution">
    <text evidence="8">The sequence shown here is derived from an EMBL/GenBank/DDBJ whole genome shotgun (WGS) entry which is preliminary data.</text>
</comment>
<comment type="similarity">
    <text evidence="5">Belongs to the SAT4 family.</text>
</comment>
<dbReference type="PANTHER" id="PTHR33048">
    <property type="entry name" value="PTH11-LIKE INTEGRAL MEMBRANE PROTEIN (AFU_ORTHOLOGUE AFUA_5G11245)"/>
    <property type="match status" value="1"/>
</dbReference>
<keyword evidence="4 6" id="KW-0472">Membrane</keyword>
<keyword evidence="2 6" id="KW-0812">Transmembrane</keyword>
<feature type="domain" description="Rhodopsin" evidence="7">
    <location>
        <begin position="56"/>
        <end position="239"/>
    </location>
</feature>
<dbReference type="STRING" id="1163406.A0A0L0N608"/>
<evidence type="ECO:0000313" key="9">
    <source>
        <dbReference type="Proteomes" id="UP000036947"/>
    </source>
</evidence>
<dbReference type="Proteomes" id="UP000036947">
    <property type="component" value="Unassembled WGS sequence"/>
</dbReference>
<reference evidence="8 9" key="1">
    <citation type="journal article" date="2015" name="BMC Genomics">
        <title>The genome of the truffle-parasite Tolypocladium ophioglossoides and the evolution of antifungal peptaibiotics.</title>
        <authorList>
            <person name="Quandt C.A."/>
            <person name="Bushley K.E."/>
            <person name="Spatafora J.W."/>
        </authorList>
    </citation>
    <scope>NUCLEOTIDE SEQUENCE [LARGE SCALE GENOMIC DNA]</scope>
    <source>
        <strain evidence="8 9">CBS 100239</strain>
    </source>
</reference>
<feature type="transmembrane region" description="Helical" evidence="6">
    <location>
        <begin position="147"/>
        <end position="176"/>
    </location>
</feature>